<feature type="transmembrane region" description="Helical" evidence="7">
    <location>
        <begin position="397"/>
        <end position="418"/>
    </location>
</feature>
<evidence type="ECO:0000259" key="10">
    <source>
        <dbReference type="Pfam" id="PF07670"/>
    </source>
</evidence>
<dbReference type="Pfam" id="PF07670">
    <property type="entry name" value="Gate"/>
    <property type="match status" value="1"/>
</dbReference>
<feature type="domain" description="Concentrative nucleoside transporter C-terminal" evidence="9">
    <location>
        <begin position="336"/>
        <end position="430"/>
    </location>
</feature>
<evidence type="ECO:0000313" key="11">
    <source>
        <dbReference type="EMBL" id="CAD7623911.1"/>
    </source>
</evidence>
<reference evidence="11" key="1">
    <citation type="submission" date="2020-11" db="EMBL/GenBank/DDBJ databases">
        <authorList>
            <person name="Tran Van P."/>
        </authorList>
    </citation>
    <scope>NUCLEOTIDE SEQUENCE</scope>
</reference>
<comment type="similarity">
    <text evidence="2">Belongs to the concentrative nucleoside transporter (CNT) (TC 2.A.41) family.</text>
</comment>
<sequence>MNYVILASHLLCCLDNTKTNEMHNNMDNNNDNTVKQEIEENKNHVINGETPEAYDNPSFRLSKDEQSEPICKGVKLLVVLTIRPLTKTNADSFVFRHLSKIVWFIVITICVVFVVIDSLDEPIRLASGGGLIGFLLIGYIFSKHRSHIVWNQVLWGVLLQFLFGLFILRWSFGKQVFECIGQKVSTFLEFTDSGSSFVFGYLVSGKLEGTFDNVTVLGESKTLHIPTQAAVFAFKTMPVVIFFSFFVSILYYYGVMQILVVKVGWFLQTTIGTTACESLNASGNIFLGMTEAPLMIKPFLPSMTKSELHAVMTGGFATIAGSVMAAYINFGVSASHLLSASVMSAPAALGFSKLFYPETEESKTTDKTISVGKSNERNALEAGSNGASIAVKLVGNIIANLIAFLAFIAFLDTLLSWFGSLVNYPDLNFKVN</sequence>
<comment type="subcellular location">
    <subcellularLocation>
        <location evidence="1">Cell membrane</location>
        <topology evidence="1">Multi-pass membrane protein</topology>
    </subcellularLocation>
</comment>
<name>A0A7R9KL97_9ACAR</name>
<keyword evidence="5 7" id="KW-1133">Transmembrane helix</keyword>
<organism evidence="11">
    <name type="scientific">Medioppia subpectinata</name>
    <dbReference type="NCBI Taxonomy" id="1979941"/>
    <lineage>
        <taxon>Eukaryota</taxon>
        <taxon>Metazoa</taxon>
        <taxon>Ecdysozoa</taxon>
        <taxon>Arthropoda</taxon>
        <taxon>Chelicerata</taxon>
        <taxon>Arachnida</taxon>
        <taxon>Acari</taxon>
        <taxon>Acariformes</taxon>
        <taxon>Sarcoptiformes</taxon>
        <taxon>Oribatida</taxon>
        <taxon>Brachypylina</taxon>
        <taxon>Oppioidea</taxon>
        <taxon>Oppiidae</taxon>
        <taxon>Medioppia</taxon>
    </lineage>
</organism>
<dbReference type="InterPro" id="IPR011642">
    <property type="entry name" value="Gate_dom"/>
</dbReference>
<feature type="transmembrane region" description="Helical" evidence="7">
    <location>
        <begin position="229"/>
        <end position="253"/>
    </location>
</feature>
<dbReference type="InterPro" id="IPR002668">
    <property type="entry name" value="CNT_N_dom"/>
</dbReference>
<keyword evidence="6 7" id="KW-0472">Membrane</keyword>
<evidence type="ECO:0000256" key="1">
    <source>
        <dbReference type="ARBA" id="ARBA00004651"/>
    </source>
</evidence>
<evidence type="ECO:0000256" key="6">
    <source>
        <dbReference type="ARBA" id="ARBA00023136"/>
    </source>
</evidence>
<feature type="transmembrane region" description="Helical" evidence="7">
    <location>
        <begin position="97"/>
        <end position="116"/>
    </location>
</feature>
<evidence type="ECO:0000256" key="2">
    <source>
        <dbReference type="ARBA" id="ARBA00009033"/>
    </source>
</evidence>
<evidence type="ECO:0000256" key="4">
    <source>
        <dbReference type="ARBA" id="ARBA00022692"/>
    </source>
</evidence>
<evidence type="ECO:0008006" key="13">
    <source>
        <dbReference type="Google" id="ProtNLM"/>
    </source>
</evidence>
<evidence type="ECO:0000259" key="8">
    <source>
        <dbReference type="Pfam" id="PF01773"/>
    </source>
</evidence>
<dbReference type="InterPro" id="IPR008276">
    <property type="entry name" value="C_nuclsd_transpt"/>
</dbReference>
<dbReference type="AlphaFoldDB" id="A0A7R9KL97"/>
<evidence type="ECO:0000259" key="9">
    <source>
        <dbReference type="Pfam" id="PF07662"/>
    </source>
</evidence>
<dbReference type="Pfam" id="PF01773">
    <property type="entry name" value="Nucleos_tra2_N"/>
    <property type="match status" value="1"/>
</dbReference>
<gene>
    <name evidence="11" type="ORF">OSB1V03_LOCUS4358</name>
</gene>
<keyword evidence="4 7" id="KW-0812">Transmembrane</keyword>
<dbReference type="GO" id="GO:0005886">
    <property type="term" value="C:plasma membrane"/>
    <property type="evidence" value="ECO:0007669"/>
    <property type="project" value="UniProtKB-SubCell"/>
</dbReference>
<keyword evidence="3" id="KW-1003">Cell membrane</keyword>
<feature type="transmembrane region" description="Helical" evidence="7">
    <location>
        <begin position="148"/>
        <end position="168"/>
    </location>
</feature>
<keyword evidence="12" id="KW-1185">Reference proteome</keyword>
<evidence type="ECO:0000256" key="7">
    <source>
        <dbReference type="SAM" id="Phobius"/>
    </source>
</evidence>
<dbReference type="OrthoDB" id="6512830at2759"/>
<evidence type="ECO:0000256" key="3">
    <source>
        <dbReference type="ARBA" id="ARBA00022475"/>
    </source>
</evidence>
<dbReference type="Proteomes" id="UP000759131">
    <property type="component" value="Unassembled WGS sequence"/>
</dbReference>
<dbReference type="InterPro" id="IPR011657">
    <property type="entry name" value="CNT_C_dom"/>
</dbReference>
<feature type="domain" description="Concentrative nucleoside transporter N-terminal" evidence="8">
    <location>
        <begin position="130"/>
        <end position="202"/>
    </location>
</feature>
<accession>A0A7R9KL97</accession>
<evidence type="ECO:0000256" key="5">
    <source>
        <dbReference type="ARBA" id="ARBA00022989"/>
    </source>
</evidence>
<feature type="transmembrane region" description="Helical" evidence="7">
    <location>
        <begin position="308"/>
        <end position="330"/>
    </location>
</feature>
<feature type="domain" description="Nucleoside transporter/FeoB GTPase Gate" evidence="10">
    <location>
        <begin position="234"/>
        <end position="331"/>
    </location>
</feature>
<dbReference type="PANTHER" id="PTHR10590:SF4">
    <property type="entry name" value="SOLUTE CARRIER FAMILY 28 MEMBER 3"/>
    <property type="match status" value="1"/>
</dbReference>
<dbReference type="EMBL" id="OC856541">
    <property type="protein sequence ID" value="CAD7623911.1"/>
    <property type="molecule type" value="Genomic_DNA"/>
</dbReference>
<feature type="transmembrane region" description="Helical" evidence="7">
    <location>
        <begin position="123"/>
        <end position="142"/>
    </location>
</feature>
<dbReference type="PANTHER" id="PTHR10590">
    <property type="entry name" value="SODIUM/NUCLEOSIDE COTRANSPORTER"/>
    <property type="match status" value="1"/>
</dbReference>
<dbReference type="GO" id="GO:0005415">
    <property type="term" value="F:nucleoside:sodium symporter activity"/>
    <property type="evidence" value="ECO:0007669"/>
    <property type="project" value="TreeGrafter"/>
</dbReference>
<evidence type="ECO:0000313" key="12">
    <source>
        <dbReference type="Proteomes" id="UP000759131"/>
    </source>
</evidence>
<proteinExistence type="inferred from homology"/>
<dbReference type="EMBL" id="CAJPIZ010001966">
    <property type="protein sequence ID" value="CAG2104341.1"/>
    <property type="molecule type" value="Genomic_DNA"/>
</dbReference>
<protein>
    <recommendedName>
        <fullName evidence="13">Sodium/nucleoside cotransporter</fullName>
    </recommendedName>
</protein>
<dbReference type="Pfam" id="PF07662">
    <property type="entry name" value="Nucleos_tra2_C"/>
    <property type="match status" value="1"/>
</dbReference>